<dbReference type="EMBL" id="BSXW01001423">
    <property type="protein sequence ID" value="GMF36662.1"/>
    <property type="molecule type" value="Genomic_DNA"/>
</dbReference>
<feature type="domain" description="Peptidase S74" evidence="1">
    <location>
        <begin position="462"/>
        <end position="564"/>
    </location>
</feature>
<dbReference type="InterPro" id="IPR036388">
    <property type="entry name" value="WH-like_DNA-bd_sf"/>
</dbReference>
<dbReference type="Gene3D" id="1.10.10.10">
    <property type="entry name" value="Winged helix-like DNA-binding domain superfamily/Winged helix DNA-binding domain"/>
    <property type="match status" value="1"/>
</dbReference>
<keyword evidence="3" id="KW-1185">Reference proteome</keyword>
<dbReference type="AlphaFoldDB" id="A0A9W7CND3"/>
<evidence type="ECO:0000259" key="1">
    <source>
        <dbReference type="PROSITE" id="PS51688"/>
    </source>
</evidence>
<evidence type="ECO:0000313" key="2">
    <source>
        <dbReference type="EMBL" id="GMF36662.1"/>
    </source>
</evidence>
<dbReference type="OrthoDB" id="125565at2759"/>
<sequence length="653" mass="71000">MSLPPIINSPLFNSSYFNASNGYLTLTTGDQRYLRLGGVGTLSALNVIGNLNVGSLSLSGSPTNLSVISGITLGTAQPNKVLSLDKTGSISTITSLTSSTYYGTTAIIQFMNTDILSAAINCNAPVFYASTANNTSTNQTYQSWSNTLATPITVDMDINNVSPIFGTVTNHPFRMMTNNSQKLIINSGGNVSIGNNNNTYKLDVAGTSITDILRIRTTGSCPDFIIDAYDGVGGNDLGLRIYAASQNLLTYSNMGFYNPAKTIQIAGISIYNQNCFHTRPQSGADTNASMPNVGFCSGNNAIVRQALMITANSLTNSSNYTPTAKLTICADTNFVDGSYNKALRITNPNFVNEFQIQIVNANDGDTWVGNVSNTNLRFGTNNTTNMYLTTAGRLSVGTTTPVAPLHVSGVANYTITNIATNTYIYKVSNNTWANLGGGPVTISIAAFFNDDIYVQNSVYTSSDRRLKENIKDIDLDIERYKLLKPSSYNYKNQLDKTKIGLIAQDVAKVFGEALIFNENANMKVEEEGDIEGLQLGMDYNAVAVLNVAVIKQLISRIEKLESSIKKLVTFILDKDSIEPAFQFSFVLIHSISFHFMLPWRFRSIVFKIVLAFSLLDSFAKSMSDTFVQVCCKLTFVAVDIVSINVFYASIQPT</sequence>
<name>A0A9W7CND3_9STRA</name>
<accession>A0A9W7CND3</accession>
<dbReference type="PROSITE" id="PS51688">
    <property type="entry name" value="ICA"/>
    <property type="match status" value="1"/>
</dbReference>
<dbReference type="InterPro" id="IPR030392">
    <property type="entry name" value="S74_ICA"/>
</dbReference>
<comment type="caution">
    <text evidence="2">The sequence shown here is derived from an EMBL/GenBank/DDBJ whole genome shotgun (WGS) entry which is preliminary data.</text>
</comment>
<proteinExistence type="predicted"/>
<reference evidence="2" key="1">
    <citation type="submission" date="2023-04" db="EMBL/GenBank/DDBJ databases">
        <title>Phytophthora lilii NBRC 32176.</title>
        <authorList>
            <person name="Ichikawa N."/>
            <person name="Sato H."/>
            <person name="Tonouchi N."/>
        </authorList>
    </citation>
    <scope>NUCLEOTIDE SEQUENCE</scope>
    <source>
        <strain evidence="2">NBRC 32176</strain>
    </source>
</reference>
<dbReference type="Proteomes" id="UP001165083">
    <property type="component" value="Unassembled WGS sequence"/>
</dbReference>
<dbReference type="Pfam" id="PF13884">
    <property type="entry name" value="Peptidase_S74"/>
    <property type="match status" value="1"/>
</dbReference>
<protein>
    <submittedName>
        <fullName evidence="2">Unnamed protein product</fullName>
    </submittedName>
</protein>
<evidence type="ECO:0000313" key="3">
    <source>
        <dbReference type="Proteomes" id="UP001165083"/>
    </source>
</evidence>
<gene>
    <name evidence="2" type="ORF">Plil01_001550400</name>
</gene>
<organism evidence="2 3">
    <name type="scientific">Phytophthora lilii</name>
    <dbReference type="NCBI Taxonomy" id="2077276"/>
    <lineage>
        <taxon>Eukaryota</taxon>
        <taxon>Sar</taxon>
        <taxon>Stramenopiles</taxon>
        <taxon>Oomycota</taxon>
        <taxon>Peronosporomycetes</taxon>
        <taxon>Peronosporales</taxon>
        <taxon>Peronosporaceae</taxon>
        <taxon>Phytophthora</taxon>
    </lineage>
</organism>